<feature type="binding site" evidence="7">
    <location>
        <position position="112"/>
    </location>
    <ligand>
        <name>Zn(2+)</name>
        <dbReference type="ChEBI" id="CHEBI:29105"/>
    </ligand>
</feature>
<gene>
    <name evidence="8" type="ORF">PH603_13475</name>
</gene>
<evidence type="ECO:0000256" key="6">
    <source>
        <dbReference type="ARBA" id="ARBA00023163"/>
    </source>
</evidence>
<feature type="binding site" evidence="7">
    <location>
        <position position="149"/>
    </location>
    <ligand>
        <name>Zn(2+)</name>
        <dbReference type="ChEBI" id="CHEBI:29105"/>
    </ligand>
</feature>
<sequence length="155" mass="16921">MGKAVAHDHRACIGTALAEAERLCAARGKRFTELRRQVLRLVWQGHRAVKAYDLLEMLPPEAGSPKPTTVYRALDFLMKEGFVHKIESLNAFIGCPHPGDRHVSQFLICDACGNVAEVTSPDLDTAIMAAAGPAAFSIRRQTVELHGLCAACRQN</sequence>
<evidence type="ECO:0000256" key="3">
    <source>
        <dbReference type="ARBA" id="ARBA00022833"/>
    </source>
</evidence>
<dbReference type="Pfam" id="PF01475">
    <property type="entry name" value="FUR"/>
    <property type="match status" value="1"/>
</dbReference>
<feature type="binding site" evidence="7">
    <location>
        <position position="109"/>
    </location>
    <ligand>
        <name>Zn(2+)</name>
        <dbReference type="ChEBI" id="CHEBI:29105"/>
    </ligand>
</feature>
<evidence type="ECO:0000256" key="7">
    <source>
        <dbReference type="PIRSR" id="PIRSR602481-1"/>
    </source>
</evidence>
<dbReference type="InterPro" id="IPR036390">
    <property type="entry name" value="WH_DNA-bd_sf"/>
</dbReference>
<dbReference type="GO" id="GO:0008270">
    <property type="term" value="F:zinc ion binding"/>
    <property type="evidence" value="ECO:0007669"/>
    <property type="project" value="TreeGrafter"/>
</dbReference>
<evidence type="ECO:0000313" key="9">
    <source>
        <dbReference type="Proteomes" id="UP001217500"/>
    </source>
</evidence>
<reference evidence="8" key="1">
    <citation type="submission" date="2023-01" db="EMBL/GenBank/DDBJ databases">
        <title>The genome sequence of Kordiimonadaceae bacterium 6D33.</title>
        <authorList>
            <person name="Liu Y."/>
        </authorList>
    </citation>
    <scope>NUCLEOTIDE SEQUENCE</scope>
    <source>
        <strain evidence="8">6D33</strain>
    </source>
</reference>
<keyword evidence="7" id="KW-0479">Metal-binding</keyword>
<dbReference type="RefSeq" id="WP_289503056.1">
    <property type="nucleotide sequence ID" value="NZ_CP116805.1"/>
</dbReference>
<dbReference type="GO" id="GO:0003700">
    <property type="term" value="F:DNA-binding transcription factor activity"/>
    <property type="evidence" value="ECO:0007669"/>
    <property type="project" value="InterPro"/>
</dbReference>
<feature type="binding site" evidence="7">
    <location>
        <position position="152"/>
    </location>
    <ligand>
        <name>Zn(2+)</name>
        <dbReference type="ChEBI" id="CHEBI:29105"/>
    </ligand>
</feature>
<evidence type="ECO:0000313" key="8">
    <source>
        <dbReference type="EMBL" id="WCL53544.1"/>
    </source>
</evidence>
<name>A0AAE9XVC0_9PROT</name>
<comment type="similarity">
    <text evidence="1">Belongs to the Fur family.</text>
</comment>
<dbReference type="Gene3D" id="1.10.10.10">
    <property type="entry name" value="Winged helix-like DNA-binding domain superfamily/Winged helix DNA-binding domain"/>
    <property type="match status" value="1"/>
</dbReference>
<dbReference type="SUPFAM" id="SSF46785">
    <property type="entry name" value="Winged helix' DNA-binding domain"/>
    <property type="match status" value="1"/>
</dbReference>
<dbReference type="Proteomes" id="UP001217500">
    <property type="component" value="Chromosome"/>
</dbReference>
<comment type="cofactor">
    <cofactor evidence="7">
        <name>Zn(2+)</name>
        <dbReference type="ChEBI" id="CHEBI:29105"/>
    </cofactor>
    <text evidence="7">Binds 1 zinc ion per subunit.</text>
</comment>
<dbReference type="InterPro" id="IPR043135">
    <property type="entry name" value="Fur_C"/>
</dbReference>
<dbReference type="PANTHER" id="PTHR33202">
    <property type="entry name" value="ZINC UPTAKE REGULATION PROTEIN"/>
    <property type="match status" value="1"/>
</dbReference>
<keyword evidence="9" id="KW-1185">Reference proteome</keyword>
<dbReference type="Gene3D" id="3.30.1490.190">
    <property type="match status" value="1"/>
</dbReference>
<dbReference type="InterPro" id="IPR036388">
    <property type="entry name" value="WH-like_DNA-bd_sf"/>
</dbReference>
<keyword evidence="4" id="KW-0805">Transcription regulation</keyword>
<keyword evidence="6" id="KW-0804">Transcription</keyword>
<dbReference type="KEGG" id="gso:PH603_13475"/>
<keyword evidence="5" id="KW-0238">DNA-binding</keyword>
<evidence type="ECO:0000256" key="4">
    <source>
        <dbReference type="ARBA" id="ARBA00023015"/>
    </source>
</evidence>
<evidence type="ECO:0000256" key="5">
    <source>
        <dbReference type="ARBA" id="ARBA00023125"/>
    </source>
</evidence>
<dbReference type="AlphaFoldDB" id="A0AAE9XVC0"/>
<dbReference type="GO" id="GO:0045892">
    <property type="term" value="P:negative regulation of DNA-templated transcription"/>
    <property type="evidence" value="ECO:0007669"/>
    <property type="project" value="TreeGrafter"/>
</dbReference>
<dbReference type="GO" id="GO:0005829">
    <property type="term" value="C:cytosol"/>
    <property type="evidence" value="ECO:0007669"/>
    <property type="project" value="TreeGrafter"/>
</dbReference>
<organism evidence="8 9">
    <name type="scientific">Gimibacter soli</name>
    <dbReference type="NCBI Taxonomy" id="3024400"/>
    <lineage>
        <taxon>Bacteria</taxon>
        <taxon>Pseudomonadati</taxon>
        <taxon>Pseudomonadota</taxon>
        <taxon>Alphaproteobacteria</taxon>
        <taxon>Kordiimonadales</taxon>
        <taxon>Temperatibacteraceae</taxon>
        <taxon>Gimibacter</taxon>
    </lineage>
</organism>
<proteinExistence type="inferred from homology"/>
<keyword evidence="3 7" id="KW-0862">Zinc</keyword>
<dbReference type="InterPro" id="IPR002481">
    <property type="entry name" value="FUR"/>
</dbReference>
<dbReference type="EMBL" id="CP116805">
    <property type="protein sequence ID" value="WCL53544.1"/>
    <property type="molecule type" value="Genomic_DNA"/>
</dbReference>
<dbReference type="PANTHER" id="PTHR33202:SF6">
    <property type="entry name" value="ZINC UPTAKE REGULATION PROTEIN"/>
    <property type="match status" value="1"/>
</dbReference>
<evidence type="ECO:0000256" key="2">
    <source>
        <dbReference type="ARBA" id="ARBA00022491"/>
    </source>
</evidence>
<protein>
    <submittedName>
        <fullName evidence="8">Transcriptional repressor</fullName>
    </submittedName>
</protein>
<accession>A0AAE9XVC0</accession>
<keyword evidence="2" id="KW-0678">Repressor</keyword>
<dbReference type="GO" id="GO:1900376">
    <property type="term" value="P:regulation of secondary metabolite biosynthetic process"/>
    <property type="evidence" value="ECO:0007669"/>
    <property type="project" value="TreeGrafter"/>
</dbReference>
<dbReference type="GO" id="GO:0000976">
    <property type="term" value="F:transcription cis-regulatory region binding"/>
    <property type="evidence" value="ECO:0007669"/>
    <property type="project" value="TreeGrafter"/>
</dbReference>
<evidence type="ECO:0000256" key="1">
    <source>
        <dbReference type="ARBA" id="ARBA00007957"/>
    </source>
</evidence>